<evidence type="ECO:0000256" key="1">
    <source>
        <dbReference type="ARBA" id="ARBA00022614"/>
    </source>
</evidence>
<evidence type="ECO:0000256" key="2">
    <source>
        <dbReference type="ARBA" id="ARBA00022737"/>
    </source>
</evidence>
<keyword evidence="2" id="KW-0677">Repeat</keyword>
<dbReference type="InterPro" id="IPR003591">
    <property type="entry name" value="Leu-rich_rpt_typical-subtyp"/>
</dbReference>
<accession>A0ABD6EG94</accession>
<dbReference type="InterPro" id="IPR050216">
    <property type="entry name" value="LRR_domain-containing"/>
</dbReference>
<feature type="compositionally biased region" description="Low complexity" evidence="3">
    <location>
        <begin position="18"/>
        <end position="28"/>
    </location>
</feature>
<dbReference type="PANTHER" id="PTHR48051:SF62">
    <property type="entry name" value="LEUCINE-RICH REPEAT-CONTAINING PROTEIN 57"/>
    <property type="match status" value="1"/>
</dbReference>
<dbReference type="InterPro" id="IPR032675">
    <property type="entry name" value="LRR_dom_sf"/>
</dbReference>
<dbReference type="SMART" id="SM00369">
    <property type="entry name" value="LRR_TYP"/>
    <property type="match status" value="4"/>
</dbReference>
<feature type="region of interest" description="Disordered" evidence="3">
    <location>
        <begin position="1"/>
        <end position="33"/>
    </location>
</feature>
<sequence length="261" mass="29216">MGNDSSKHGGQVDRKKLPLSLRSGPSSSTMRRHLENATKSRILQLKACGLKAFPEQIETVKDVIRTLDLSENKIKELPLSIGEFSNLKQLHLASNRLSSLPDEIGLLKALEVFNAASNLLTDLPLSFAGLRSLKTLNLSDNKFIKLPVVICHLPSLDTLHLANNFIEELPDEIKDLKASEVNLNQNRLSTLNPNLARCEKLRTLRVEENCLSRTAFTSELLSDSPVSLISYAGNLFQDKDFQNLPGYDKYQTRFTATKRKM</sequence>
<dbReference type="InterPro" id="IPR055414">
    <property type="entry name" value="LRR_R13L4/SHOC2-like"/>
</dbReference>
<dbReference type="InterPro" id="IPR001611">
    <property type="entry name" value="Leu-rich_rpt"/>
</dbReference>
<dbReference type="SUPFAM" id="SSF52058">
    <property type="entry name" value="L domain-like"/>
    <property type="match status" value="1"/>
</dbReference>
<organism evidence="5 6">
    <name type="scientific">Gnathostoma spinigerum</name>
    <dbReference type="NCBI Taxonomy" id="75299"/>
    <lineage>
        <taxon>Eukaryota</taxon>
        <taxon>Metazoa</taxon>
        <taxon>Ecdysozoa</taxon>
        <taxon>Nematoda</taxon>
        <taxon>Chromadorea</taxon>
        <taxon>Rhabditida</taxon>
        <taxon>Spirurina</taxon>
        <taxon>Gnathostomatomorpha</taxon>
        <taxon>Gnathostomatoidea</taxon>
        <taxon>Gnathostomatidae</taxon>
        <taxon>Gnathostoma</taxon>
    </lineage>
</organism>
<keyword evidence="1" id="KW-0433">Leucine-rich repeat</keyword>
<evidence type="ECO:0000256" key="3">
    <source>
        <dbReference type="SAM" id="MobiDB-lite"/>
    </source>
</evidence>
<dbReference type="PROSITE" id="PS51450">
    <property type="entry name" value="LRR"/>
    <property type="match status" value="3"/>
</dbReference>
<comment type="caution">
    <text evidence="5">The sequence shown here is derived from an EMBL/GenBank/DDBJ whole genome shotgun (WGS) entry which is preliminary data.</text>
</comment>
<dbReference type="PANTHER" id="PTHR48051">
    <property type="match status" value="1"/>
</dbReference>
<keyword evidence="6" id="KW-1185">Reference proteome</keyword>
<name>A0ABD6EG94_9BILA</name>
<evidence type="ECO:0000313" key="5">
    <source>
        <dbReference type="EMBL" id="MFH4978211.1"/>
    </source>
</evidence>
<feature type="compositionally biased region" description="Basic and acidic residues" evidence="3">
    <location>
        <begin position="1"/>
        <end position="16"/>
    </location>
</feature>
<proteinExistence type="predicted"/>
<dbReference type="SMART" id="SM00364">
    <property type="entry name" value="LRR_BAC"/>
    <property type="match status" value="4"/>
</dbReference>
<dbReference type="EMBL" id="JBGFUD010002978">
    <property type="protein sequence ID" value="MFH4978211.1"/>
    <property type="molecule type" value="Genomic_DNA"/>
</dbReference>
<gene>
    <name evidence="5" type="ORF">AB6A40_004920</name>
</gene>
<evidence type="ECO:0000259" key="4">
    <source>
        <dbReference type="Pfam" id="PF23598"/>
    </source>
</evidence>
<dbReference type="Pfam" id="PF23598">
    <property type="entry name" value="LRR_14"/>
    <property type="match status" value="1"/>
</dbReference>
<dbReference type="Pfam" id="PF13855">
    <property type="entry name" value="LRR_8"/>
    <property type="match status" value="1"/>
</dbReference>
<reference evidence="5 6" key="1">
    <citation type="submission" date="2024-08" db="EMBL/GenBank/DDBJ databases">
        <title>Gnathostoma spinigerum genome.</title>
        <authorList>
            <person name="Gonzalez-Bertolin B."/>
            <person name="Monzon S."/>
            <person name="Zaballos A."/>
            <person name="Jimenez P."/>
            <person name="Dekumyoy P."/>
            <person name="Varona S."/>
            <person name="Cuesta I."/>
            <person name="Sumanam S."/>
            <person name="Adisakwattana P."/>
            <person name="Gasser R.B."/>
            <person name="Hernandez-Gonzalez A."/>
            <person name="Young N.D."/>
            <person name="Perteguer M.J."/>
        </authorList>
    </citation>
    <scope>NUCLEOTIDE SEQUENCE [LARGE SCALE GENOMIC DNA]</scope>
    <source>
        <strain evidence="5">AL3</strain>
        <tissue evidence="5">Liver</tissue>
    </source>
</reference>
<protein>
    <recommendedName>
        <fullName evidence="4">Disease resistance R13L4/SHOC-2-like LRR domain-containing protein</fullName>
    </recommendedName>
</protein>
<dbReference type="Gene3D" id="3.80.10.10">
    <property type="entry name" value="Ribonuclease Inhibitor"/>
    <property type="match status" value="2"/>
</dbReference>
<dbReference type="Proteomes" id="UP001608902">
    <property type="component" value="Unassembled WGS sequence"/>
</dbReference>
<evidence type="ECO:0000313" key="6">
    <source>
        <dbReference type="Proteomes" id="UP001608902"/>
    </source>
</evidence>
<feature type="domain" description="Disease resistance R13L4/SHOC-2-like LRR" evidence="4">
    <location>
        <begin position="30"/>
        <end position="114"/>
    </location>
</feature>
<dbReference type="AlphaFoldDB" id="A0ABD6EG94"/>